<evidence type="ECO:0000313" key="1">
    <source>
        <dbReference type="EMBL" id="SNS08643.1"/>
    </source>
</evidence>
<protein>
    <submittedName>
        <fullName evidence="1">Uncharacterized protein</fullName>
    </submittedName>
</protein>
<proteinExistence type="predicted"/>
<accession>A0A239BNH2</accession>
<reference evidence="1 2" key="1">
    <citation type="submission" date="2017-06" db="EMBL/GenBank/DDBJ databases">
        <authorList>
            <person name="Kim H.J."/>
            <person name="Triplett B.A."/>
        </authorList>
    </citation>
    <scope>NUCLEOTIDE SEQUENCE [LARGE SCALE GENOMIC DNA]</scope>
    <source>
        <strain evidence="1 2">CGMCC 4.2132</strain>
    </source>
</reference>
<dbReference type="Proteomes" id="UP000198282">
    <property type="component" value="Unassembled WGS sequence"/>
</dbReference>
<evidence type="ECO:0000313" key="2">
    <source>
        <dbReference type="Proteomes" id="UP000198282"/>
    </source>
</evidence>
<keyword evidence="2" id="KW-1185">Reference proteome</keyword>
<dbReference type="EMBL" id="FZOD01000003">
    <property type="protein sequence ID" value="SNS08643.1"/>
    <property type="molecule type" value="Genomic_DNA"/>
</dbReference>
<organism evidence="1 2">
    <name type="scientific">Streptosporangium subroseum</name>
    <dbReference type="NCBI Taxonomy" id="106412"/>
    <lineage>
        <taxon>Bacteria</taxon>
        <taxon>Bacillati</taxon>
        <taxon>Actinomycetota</taxon>
        <taxon>Actinomycetes</taxon>
        <taxon>Streptosporangiales</taxon>
        <taxon>Streptosporangiaceae</taxon>
        <taxon>Streptosporangium</taxon>
    </lineage>
</organism>
<dbReference type="AlphaFoldDB" id="A0A239BNH2"/>
<gene>
    <name evidence="1" type="ORF">SAMN05216276_1003306</name>
</gene>
<name>A0A239BNH2_9ACTN</name>
<sequence length="97" mass="9702">MTSVNDAATVTATVAVDGEDMTAEPVGGVPEATAVFTIAPASTSAWVVMYVPVQVVEACGASVVTGQLITGGVPVPENARSTAPTPVNVSFPVLTTR</sequence>